<keyword evidence="8" id="KW-1133">Transmembrane helix</keyword>
<feature type="binding site" description="axial binding residue" evidence="15">
    <location>
        <position position="433"/>
    </location>
    <ligand>
        <name>heme</name>
        <dbReference type="ChEBI" id="CHEBI:30413"/>
    </ligand>
    <ligandPart>
        <name>Fe</name>
        <dbReference type="ChEBI" id="CHEBI:18248"/>
    </ligandPart>
</feature>
<proteinExistence type="inferred from homology"/>
<dbReference type="EC" id="1.14.14.107" evidence="17"/>
<evidence type="ECO:0000256" key="9">
    <source>
        <dbReference type="ARBA" id="ARBA00023002"/>
    </source>
</evidence>
<evidence type="ECO:0000256" key="16">
    <source>
        <dbReference type="RuleBase" id="RU000461"/>
    </source>
</evidence>
<dbReference type="InterPro" id="IPR002401">
    <property type="entry name" value="Cyt_P450_E_grp-I"/>
</dbReference>
<evidence type="ECO:0000256" key="15">
    <source>
        <dbReference type="PIRSR" id="PIRSR602401-1"/>
    </source>
</evidence>
<evidence type="ECO:0000256" key="10">
    <source>
        <dbReference type="ARBA" id="ARBA00023004"/>
    </source>
</evidence>
<keyword evidence="12" id="KW-0472">Membrane</keyword>
<evidence type="ECO:0000256" key="7">
    <source>
        <dbReference type="ARBA" id="ARBA00022723"/>
    </source>
</evidence>
<evidence type="ECO:0000313" key="17">
    <source>
        <dbReference type="EMBL" id="KAL3649745.1"/>
    </source>
</evidence>
<dbReference type="EMBL" id="JAVIJP010000007">
    <property type="protein sequence ID" value="KAL3649745.1"/>
    <property type="molecule type" value="Genomic_DNA"/>
</dbReference>
<dbReference type="InterPro" id="IPR036396">
    <property type="entry name" value="Cyt_P450_sf"/>
</dbReference>
<comment type="pathway">
    <text evidence="13">Plant hormone biosynthesis; gibberellin biosynthesis.</text>
</comment>
<dbReference type="PROSITE" id="PS00086">
    <property type="entry name" value="CYTOCHROME_P450"/>
    <property type="match status" value="1"/>
</dbReference>
<evidence type="ECO:0000313" key="18">
    <source>
        <dbReference type="Proteomes" id="UP001632038"/>
    </source>
</evidence>
<protein>
    <submittedName>
        <fullName evidence="17">Ent-kaurenoic acid oxidase 1</fullName>
        <ecNumber evidence="17">1.14.14.107</ecNumber>
    </submittedName>
</protein>
<comment type="similarity">
    <text evidence="4 16">Belongs to the cytochrome P450 family.</text>
</comment>
<evidence type="ECO:0000256" key="2">
    <source>
        <dbReference type="ARBA" id="ARBA00004167"/>
    </source>
</evidence>
<dbReference type="GO" id="GO:0009686">
    <property type="term" value="P:gibberellin biosynthetic process"/>
    <property type="evidence" value="ECO:0007669"/>
    <property type="project" value="UniProtKB-ARBA"/>
</dbReference>
<dbReference type="GO" id="GO:0046872">
    <property type="term" value="F:metal ion binding"/>
    <property type="evidence" value="ECO:0007669"/>
    <property type="project" value="UniProtKB-KW"/>
</dbReference>
<dbReference type="InterPro" id="IPR001128">
    <property type="entry name" value="Cyt_P450"/>
</dbReference>
<dbReference type="GO" id="GO:0005783">
    <property type="term" value="C:endoplasmic reticulum"/>
    <property type="evidence" value="ECO:0007669"/>
    <property type="project" value="UniProtKB-ARBA"/>
</dbReference>
<evidence type="ECO:0000256" key="4">
    <source>
        <dbReference type="ARBA" id="ARBA00010617"/>
    </source>
</evidence>
<dbReference type="CDD" id="cd11043">
    <property type="entry name" value="CYP90-like"/>
    <property type="match status" value="1"/>
</dbReference>
<keyword evidence="11 16" id="KW-0503">Monooxygenase</keyword>
<keyword evidence="9 16" id="KW-0560">Oxidoreductase</keyword>
<dbReference type="FunFam" id="1.10.630.10:FF:000052">
    <property type="entry name" value="Ent-kaurenoic acid oxidase"/>
    <property type="match status" value="1"/>
</dbReference>
<evidence type="ECO:0000256" key="12">
    <source>
        <dbReference type="ARBA" id="ARBA00023136"/>
    </source>
</evidence>
<evidence type="ECO:0000256" key="8">
    <source>
        <dbReference type="ARBA" id="ARBA00022989"/>
    </source>
</evidence>
<dbReference type="PANTHER" id="PTHR24286:SF356">
    <property type="entry name" value="ENT-KAURENOIC ACID OXIDASE 2"/>
    <property type="match status" value="1"/>
</dbReference>
<dbReference type="Pfam" id="PF00067">
    <property type="entry name" value="p450"/>
    <property type="match status" value="1"/>
</dbReference>
<dbReference type="SUPFAM" id="SSF48264">
    <property type="entry name" value="Cytochrome P450"/>
    <property type="match status" value="1"/>
</dbReference>
<dbReference type="Proteomes" id="UP001632038">
    <property type="component" value="Unassembled WGS sequence"/>
</dbReference>
<comment type="subcellular location">
    <subcellularLocation>
        <location evidence="2">Membrane</location>
        <topology evidence="2">Single-pass membrane protein</topology>
    </subcellularLocation>
</comment>
<dbReference type="PANTHER" id="PTHR24286">
    <property type="entry name" value="CYTOCHROME P450 26"/>
    <property type="match status" value="1"/>
</dbReference>
<keyword evidence="7 15" id="KW-0479">Metal-binding</keyword>
<dbReference type="AlphaFoldDB" id="A0ABD3E5G9"/>
<dbReference type="GO" id="GO:0016020">
    <property type="term" value="C:membrane"/>
    <property type="evidence" value="ECO:0007669"/>
    <property type="project" value="UniProtKB-SubCell"/>
</dbReference>
<evidence type="ECO:0000256" key="5">
    <source>
        <dbReference type="ARBA" id="ARBA00022617"/>
    </source>
</evidence>
<comment type="pathway">
    <text evidence="3">Hormone biosynthesis.</text>
</comment>
<comment type="caution">
    <text evidence="17">The sequence shown here is derived from an EMBL/GenBank/DDBJ whole genome shotgun (WGS) entry which is preliminary data.</text>
</comment>
<dbReference type="PRINTS" id="PR00463">
    <property type="entry name" value="EP450I"/>
</dbReference>
<keyword evidence="10 15" id="KW-0408">Iron</keyword>
<dbReference type="GO" id="GO:0051777">
    <property type="term" value="F:ent-kaurenoic acid monooxygenase activity"/>
    <property type="evidence" value="ECO:0007669"/>
    <property type="project" value="UniProtKB-EC"/>
</dbReference>
<keyword evidence="5 15" id="KW-0349">Heme</keyword>
<dbReference type="Gene3D" id="1.10.630.10">
    <property type="entry name" value="Cytochrome P450"/>
    <property type="match status" value="1"/>
</dbReference>
<gene>
    <name evidence="17" type="primary">KAO1_1</name>
    <name evidence="17" type="ORF">CASFOL_006148</name>
</gene>
<accession>A0ABD3E5G9</accession>
<keyword evidence="18" id="KW-1185">Reference proteome</keyword>
<name>A0ABD3E5G9_9LAMI</name>
<evidence type="ECO:0000256" key="3">
    <source>
        <dbReference type="ARBA" id="ARBA00004972"/>
    </source>
</evidence>
<comment type="cofactor">
    <cofactor evidence="1 15">
        <name>heme</name>
        <dbReference type="ChEBI" id="CHEBI:30413"/>
    </cofactor>
</comment>
<evidence type="ECO:0000256" key="13">
    <source>
        <dbReference type="ARBA" id="ARBA00037909"/>
    </source>
</evidence>
<evidence type="ECO:0000256" key="14">
    <source>
        <dbReference type="ARBA" id="ARBA00059142"/>
    </source>
</evidence>
<reference evidence="18" key="1">
    <citation type="journal article" date="2024" name="IScience">
        <title>Strigolactones Initiate the Formation of Haustorium-like Structures in Castilleja.</title>
        <authorList>
            <person name="Buerger M."/>
            <person name="Peterson D."/>
            <person name="Chory J."/>
        </authorList>
    </citation>
    <scope>NUCLEOTIDE SEQUENCE [LARGE SCALE GENOMIC DNA]</scope>
</reference>
<comment type="function">
    <text evidence="14">Catalyzes three successive oxidations of ent-kaurenoic acid giving gibberellin 12 (GA12), a key step in gibberellins (GAs) biosynthesis. GAs, which are involved many processes, including stem elongation, play a central role in plant development.</text>
</comment>
<evidence type="ECO:0000256" key="6">
    <source>
        <dbReference type="ARBA" id="ARBA00022692"/>
    </source>
</evidence>
<dbReference type="PRINTS" id="PR00385">
    <property type="entry name" value="P450"/>
</dbReference>
<evidence type="ECO:0000256" key="11">
    <source>
        <dbReference type="ARBA" id="ARBA00023033"/>
    </source>
</evidence>
<dbReference type="InterPro" id="IPR017972">
    <property type="entry name" value="Cyt_P450_CS"/>
</dbReference>
<evidence type="ECO:0000256" key="1">
    <source>
        <dbReference type="ARBA" id="ARBA00001971"/>
    </source>
</evidence>
<sequence length="486" mass="55875">MMMGLVGLILGILIVRWVLKNVNSWVYERKLSEKIRYNLPPGDLGWPFIGVMWPFLRAFKSTNPDSFIDTFLKRFGQTGVYKVHMFGNPSVVITSAEACKKVLTDDDAFNPGWPAATVNLIGRKSFVGIYDEEHKWLRKLTAAPVNGFEALTLYMKYIEENVIVTLDKWADMGQIELLTELRRLTFKIIMHIFLSSESEHVREALEKEYTTLNHGVRAMAINIPGFVYCNALKARKNLVSVLQSVVTKRREERRISGASTKKVDMMDALLDAEDDKGKTLSDEEIIDILIMYLNAGHESSGHITMWATLFLHKNPDAFKRAKAEQEEIVRNRPAEQKGLTLREIRKMDYLNKVIDETLRLITFSLMVFREAKKDVNVCGYTIPKGWKVLVWFRNVHFDPKTYPDPMKFNPSRWDGFTPKAGNFLPFGGGSRLCPGNDLAKLEIAIFLHHFLLDYQFEHHNPASPLMYLPHTRPKDNCLGRIRRAFT</sequence>
<organism evidence="17 18">
    <name type="scientific">Castilleja foliolosa</name>
    <dbReference type="NCBI Taxonomy" id="1961234"/>
    <lineage>
        <taxon>Eukaryota</taxon>
        <taxon>Viridiplantae</taxon>
        <taxon>Streptophyta</taxon>
        <taxon>Embryophyta</taxon>
        <taxon>Tracheophyta</taxon>
        <taxon>Spermatophyta</taxon>
        <taxon>Magnoliopsida</taxon>
        <taxon>eudicotyledons</taxon>
        <taxon>Gunneridae</taxon>
        <taxon>Pentapetalae</taxon>
        <taxon>asterids</taxon>
        <taxon>lamiids</taxon>
        <taxon>Lamiales</taxon>
        <taxon>Orobanchaceae</taxon>
        <taxon>Pedicularideae</taxon>
        <taxon>Castillejinae</taxon>
        <taxon>Castilleja</taxon>
    </lineage>
</organism>
<keyword evidence="6" id="KW-0812">Transmembrane</keyword>